<dbReference type="GO" id="GO:0016491">
    <property type="term" value="F:oxidoreductase activity"/>
    <property type="evidence" value="ECO:0007669"/>
    <property type="project" value="UniProtKB-KW"/>
</dbReference>
<dbReference type="GeneID" id="19327924"/>
<sequence length="325" mass="35382">MPQVNGQQVGPTGFGLMEPPSQEQAFAVMKTALKNGCNFWNGGEFYGPPTYNSLVLLERYLEKYPEDAEKIVISIKGAVNPDTHKVDGSPEQIRRSMDSNLKQLNGRKKLDLFECARRDPDTPLEVTFGTLQREYIDTGKLGGIMLTEVSAATIHEAVKVAKIAAVEVELSLFTTDVLHNGIAAACAQHDIPLVAYSPIGRGILTGRYKSVADLGEGDLRVAMGFPRFQPENFEANLKLVEKVEQLAKNKGCTPAQLAINWVKSLSKRPGMPLIIPIPGASTVERVNENSVEVDLSEEDLAEIDAILATFQTVGSRYPAGSPIDT</sequence>
<organism evidence="3 4">
    <name type="scientific">Phaeoacremonium minimum (strain UCR-PA7)</name>
    <name type="common">Esca disease fungus</name>
    <name type="synonym">Togninia minima</name>
    <dbReference type="NCBI Taxonomy" id="1286976"/>
    <lineage>
        <taxon>Eukaryota</taxon>
        <taxon>Fungi</taxon>
        <taxon>Dikarya</taxon>
        <taxon>Ascomycota</taxon>
        <taxon>Pezizomycotina</taxon>
        <taxon>Sordariomycetes</taxon>
        <taxon>Sordariomycetidae</taxon>
        <taxon>Togniniales</taxon>
        <taxon>Togniniaceae</taxon>
        <taxon>Phaeoacremonium</taxon>
    </lineage>
</organism>
<gene>
    <name evidence="3" type="ORF">UCRPA7_7189</name>
</gene>
<dbReference type="KEGG" id="tmn:UCRPA7_7189"/>
<dbReference type="PANTHER" id="PTHR43625:SF78">
    <property type="entry name" value="PYRIDOXAL REDUCTASE-RELATED"/>
    <property type="match status" value="1"/>
</dbReference>
<dbReference type="Pfam" id="PF00248">
    <property type="entry name" value="Aldo_ket_red"/>
    <property type="match status" value="1"/>
</dbReference>
<reference evidence="4" key="1">
    <citation type="journal article" date="2013" name="Genome Announc.">
        <title>Draft genome sequence of the ascomycete Phaeoacremonium aleophilum strain UCR-PA7, a causal agent of the esca disease complex in grapevines.</title>
        <authorList>
            <person name="Blanco-Ulate B."/>
            <person name="Rolshausen P."/>
            <person name="Cantu D."/>
        </authorList>
    </citation>
    <scope>NUCLEOTIDE SEQUENCE [LARGE SCALE GENOMIC DNA]</scope>
    <source>
        <strain evidence="4">UCR-PA7</strain>
    </source>
</reference>
<dbReference type="InterPro" id="IPR036812">
    <property type="entry name" value="NAD(P)_OxRdtase_dom_sf"/>
</dbReference>
<name>R8BDA7_PHAM7</name>
<proteinExistence type="predicted"/>
<evidence type="ECO:0000259" key="2">
    <source>
        <dbReference type="Pfam" id="PF00248"/>
    </source>
</evidence>
<dbReference type="Proteomes" id="UP000014074">
    <property type="component" value="Unassembled WGS sequence"/>
</dbReference>
<protein>
    <submittedName>
        <fullName evidence="3">Putative pyridoxal reductase protein</fullName>
    </submittedName>
</protein>
<evidence type="ECO:0000313" key="3">
    <source>
        <dbReference type="EMBL" id="EON97289.1"/>
    </source>
</evidence>
<dbReference type="InterPro" id="IPR050791">
    <property type="entry name" value="Aldo-Keto_reductase"/>
</dbReference>
<dbReference type="RefSeq" id="XP_007917914.1">
    <property type="nucleotide sequence ID" value="XM_007919723.1"/>
</dbReference>
<dbReference type="PANTHER" id="PTHR43625">
    <property type="entry name" value="AFLATOXIN B1 ALDEHYDE REDUCTASE"/>
    <property type="match status" value="1"/>
</dbReference>
<dbReference type="HOGENOM" id="CLU_023205_2_1_1"/>
<dbReference type="GO" id="GO:0005737">
    <property type="term" value="C:cytoplasm"/>
    <property type="evidence" value="ECO:0007669"/>
    <property type="project" value="TreeGrafter"/>
</dbReference>
<dbReference type="eggNOG" id="KOG1575">
    <property type="taxonomic scope" value="Eukaryota"/>
</dbReference>
<keyword evidence="1" id="KW-0560">Oxidoreductase</keyword>
<dbReference type="Gene3D" id="3.20.20.100">
    <property type="entry name" value="NADP-dependent oxidoreductase domain"/>
    <property type="match status" value="1"/>
</dbReference>
<evidence type="ECO:0000313" key="4">
    <source>
        <dbReference type="Proteomes" id="UP000014074"/>
    </source>
</evidence>
<accession>R8BDA7</accession>
<dbReference type="InterPro" id="IPR023210">
    <property type="entry name" value="NADP_OxRdtase_dom"/>
</dbReference>
<dbReference type="SUPFAM" id="SSF51430">
    <property type="entry name" value="NAD(P)-linked oxidoreductase"/>
    <property type="match status" value="1"/>
</dbReference>
<dbReference type="CDD" id="cd19077">
    <property type="entry name" value="AKR_AKR8A1-2"/>
    <property type="match status" value="1"/>
</dbReference>
<keyword evidence="4" id="KW-1185">Reference proteome</keyword>
<dbReference type="EMBL" id="KB933272">
    <property type="protein sequence ID" value="EON97289.1"/>
    <property type="molecule type" value="Genomic_DNA"/>
</dbReference>
<feature type="domain" description="NADP-dependent oxidoreductase" evidence="2">
    <location>
        <begin position="16"/>
        <end position="307"/>
    </location>
</feature>
<dbReference type="AlphaFoldDB" id="R8BDA7"/>
<dbReference type="OrthoDB" id="37537at2759"/>
<evidence type="ECO:0000256" key="1">
    <source>
        <dbReference type="ARBA" id="ARBA00023002"/>
    </source>
</evidence>